<evidence type="ECO:0000313" key="2">
    <source>
        <dbReference type="EMBL" id="KAH3791655.1"/>
    </source>
</evidence>
<organism evidence="2 3">
    <name type="scientific">Dreissena polymorpha</name>
    <name type="common">Zebra mussel</name>
    <name type="synonym">Mytilus polymorpha</name>
    <dbReference type="NCBI Taxonomy" id="45954"/>
    <lineage>
        <taxon>Eukaryota</taxon>
        <taxon>Metazoa</taxon>
        <taxon>Spiralia</taxon>
        <taxon>Lophotrochozoa</taxon>
        <taxon>Mollusca</taxon>
        <taxon>Bivalvia</taxon>
        <taxon>Autobranchia</taxon>
        <taxon>Heteroconchia</taxon>
        <taxon>Euheterodonta</taxon>
        <taxon>Imparidentia</taxon>
        <taxon>Neoheterodontei</taxon>
        <taxon>Myida</taxon>
        <taxon>Dreissenoidea</taxon>
        <taxon>Dreissenidae</taxon>
        <taxon>Dreissena</taxon>
    </lineage>
</organism>
<feature type="compositionally biased region" description="Basic and acidic residues" evidence="1">
    <location>
        <begin position="26"/>
        <end position="43"/>
    </location>
</feature>
<accession>A0A9D4F826</accession>
<feature type="compositionally biased region" description="Basic residues" evidence="1">
    <location>
        <begin position="1"/>
        <end position="11"/>
    </location>
</feature>
<reference evidence="2" key="2">
    <citation type="submission" date="2020-11" db="EMBL/GenBank/DDBJ databases">
        <authorList>
            <person name="McCartney M.A."/>
            <person name="Auch B."/>
            <person name="Kono T."/>
            <person name="Mallez S."/>
            <person name="Becker A."/>
            <person name="Gohl D.M."/>
            <person name="Silverstein K.A.T."/>
            <person name="Koren S."/>
            <person name="Bechman K.B."/>
            <person name="Herman A."/>
            <person name="Abrahante J.E."/>
            <person name="Garbe J."/>
        </authorList>
    </citation>
    <scope>NUCLEOTIDE SEQUENCE</scope>
    <source>
        <strain evidence="2">Duluth1</strain>
        <tissue evidence="2">Whole animal</tissue>
    </source>
</reference>
<keyword evidence="3" id="KW-1185">Reference proteome</keyword>
<dbReference type="Proteomes" id="UP000828390">
    <property type="component" value="Unassembled WGS sequence"/>
</dbReference>
<sequence>MITEHLHKKTSTNKSKPEPRGNSTKTKRESKNRKENTSDEVKVTTRWNPSKSTPRKHGVQKHRPITNVIRNAVRG</sequence>
<evidence type="ECO:0000313" key="3">
    <source>
        <dbReference type="Proteomes" id="UP000828390"/>
    </source>
</evidence>
<dbReference type="AlphaFoldDB" id="A0A9D4F826"/>
<dbReference type="EMBL" id="JAIWYP010000007">
    <property type="protein sequence ID" value="KAH3791655.1"/>
    <property type="molecule type" value="Genomic_DNA"/>
</dbReference>
<gene>
    <name evidence="2" type="ORF">DPMN_145144</name>
</gene>
<proteinExistence type="predicted"/>
<comment type="caution">
    <text evidence="2">The sequence shown here is derived from an EMBL/GenBank/DDBJ whole genome shotgun (WGS) entry which is preliminary data.</text>
</comment>
<feature type="compositionally biased region" description="Basic residues" evidence="1">
    <location>
        <begin position="53"/>
        <end position="64"/>
    </location>
</feature>
<reference evidence="2" key="1">
    <citation type="journal article" date="2019" name="bioRxiv">
        <title>The Genome of the Zebra Mussel, Dreissena polymorpha: A Resource for Invasive Species Research.</title>
        <authorList>
            <person name="McCartney M.A."/>
            <person name="Auch B."/>
            <person name="Kono T."/>
            <person name="Mallez S."/>
            <person name="Zhang Y."/>
            <person name="Obille A."/>
            <person name="Becker A."/>
            <person name="Abrahante J.E."/>
            <person name="Garbe J."/>
            <person name="Badalamenti J.P."/>
            <person name="Herman A."/>
            <person name="Mangelson H."/>
            <person name="Liachko I."/>
            <person name="Sullivan S."/>
            <person name="Sone E.D."/>
            <person name="Koren S."/>
            <person name="Silverstein K.A.T."/>
            <person name="Beckman K.B."/>
            <person name="Gohl D.M."/>
        </authorList>
    </citation>
    <scope>NUCLEOTIDE SEQUENCE</scope>
    <source>
        <strain evidence="2">Duluth1</strain>
        <tissue evidence="2">Whole animal</tissue>
    </source>
</reference>
<evidence type="ECO:0000256" key="1">
    <source>
        <dbReference type="SAM" id="MobiDB-lite"/>
    </source>
</evidence>
<name>A0A9D4F826_DREPO</name>
<feature type="region of interest" description="Disordered" evidence="1">
    <location>
        <begin position="1"/>
        <end position="75"/>
    </location>
</feature>
<protein>
    <submittedName>
        <fullName evidence="2">Uncharacterized protein</fullName>
    </submittedName>
</protein>